<gene>
    <name evidence="12" type="ORF">IAA53_09625</name>
</gene>
<accession>A0A9D1DJ16</accession>
<dbReference type="NCBIfam" id="NF008277">
    <property type="entry name" value="PRK11055.1"/>
    <property type="match status" value="1"/>
</dbReference>
<dbReference type="PIRSF" id="PIRSF005096">
    <property type="entry name" value="GALM"/>
    <property type="match status" value="1"/>
</dbReference>
<dbReference type="GO" id="GO:0006006">
    <property type="term" value="P:glucose metabolic process"/>
    <property type="evidence" value="ECO:0007669"/>
    <property type="project" value="TreeGrafter"/>
</dbReference>
<feature type="active site" description="Proton donor" evidence="9">
    <location>
        <position position="176"/>
    </location>
</feature>
<comment type="similarity">
    <text evidence="3 8">Belongs to the aldose epimerase family.</text>
</comment>
<dbReference type="InterPro" id="IPR011013">
    <property type="entry name" value="Gal_mutarotase_sf_dom"/>
</dbReference>
<dbReference type="PANTHER" id="PTHR10091:SF0">
    <property type="entry name" value="GALACTOSE MUTAROTASE"/>
    <property type="match status" value="1"/>
</dbReference>
<proteinExistence type="inferred from homology"/>
<dbReference type="Proteomes" id="UP000824239">
    <property type="component" value="Unassembled WGS sequence"/>
</dbReference>
<keyword evidence="6 8" id="KW-0413">Isomerase</keyword>
<evidence type="ECO:0000256" key="10">
    <source>
        <dbReference type="PIRSR" id="PIRSR005096-2"/>
    </source>
</evidence>
<dbReference type="PROSITE" id="PS00545">
    <property type="entry name" value="ALDOSE_1_EPIMERASE"/>
    <property type="match status" value="1"/>
</dbReference>
<dbReference type="GO" id="GO:0033499">
    <property type="term" value="P:galactose catabolic process via UDP-galactose, Leloir pathway"/>
    <property type="evidence" value="ECO:0007669"/>
    <property type="project" value="TreeGrafter"/>
</dbReference>
<evidence type="ECO:0000313" key="12">
    <source>
        <dbReference type="EMBL" id="HIR51511.1"/>
    </source>
</evidence>
<dbReference type="InterPro" id="IPR015443">
    <property type="entry name" value="Aldose_1-epimerase"/>
</dbReference>
<feature type="binding site" evidence="10">
    <location>
        <position position="246"/>
    </location>
    <ligand>
        <name>beta-D-galactose</name>
        <dbReference type="ChEBI" id="CHEBI:27667"/>
    </ligand>
</feature>
<dbReference type="AlphaFoldDB" id="A0A9D1DJ16"/>
<reference evidence="12" key="1">
    <citation type="submission" date="2020-10" db="EMBL/GenBank/DDBJ databases">
        <authorList>
            <person name="Gilroy R."/>
        </authorList>
    </citation>
    <scope>NUCLEOTIDE SEQUENCE</scope>
    <source>
        <strain evidence="12">ChiBcec15-4380</strain>
    </source>
</reference>
<dbReference type="InterPro" id="IPR008183">
    <property type="entry name" value="Aldose_1/G6P_1-epimerase"/>
</dbReference>
<evidence type="ECO:0000256" key="3">
    <source>
        <dbReference type="ARBA" id="ARBA00006206"/>
    </source>
</evidence>
<dbReference type="Gene3D" id="2.70.98.10">
    <property type="match status" value="1"/>
</dbReference>
<evidence type="ECO:0000256" key="6">
    <source>
        <dbReference type="ARBA" id="ARBA00023235"/>
    </source>
</evidence>
<dbReference type="GO" id="GO:0030246">
    <property type="term" value="F:carbohydrate binding"/>
    <property type="evidence" value="ECO:0007669"/>
    <property type="project" value="InterPro"/>
</dbReference>
<organism evidence="12 13">
    <name type="scientific">Candidatus Avoscillospira avicola</name>
    <dbReference type="NCBI Taxonomy" id="2840706"/>
    <lineage>
        <taxon>Bacteria</taxon>
        <taxon>Bacillati</taxon>
        <taxon>Bacillota</taxon>
        <taxon>Clostridia</taxon>
        <taxon>Eubacteriales</taxon>
        <taxon>Oscillospiraceae</taxon>
        <taxon>Oscillospiraceae incertae sedis</taxon>
        <taxon>Candidatus Avoscillospira</taxon>
    </lineage>
</organism>
<reference evidence="12" key="2">
    <citation type="journal article" date="2021" name="PeerJ">
        <title>Extensive microbial diversity within the chicken gut microbiome revealed by metagenomics and culture.</title>
        <authorList>
            <person name="Gilroy R."/>
            <person name="Ravi A."/>
            <person name="Getino M."/>
            <person name="Pursley I."/>
            <person name="Horton D.L."/>
            <person name="Alikhan N.F."/>
            <person name="Baker D."/>
            <person name="Gharbi K."/>
            <person name="Hall N."/>
            <person name="Watson M."/>
            <person name="Adriaenssens E.M."/>
            <person name="Foster-Nyarko E."/>
            <person name="Jarju S."/>
            <person name="Secka A."/>
            <person name="Antonio M."/>
            <person name="Oren A."/>
            <person name="Chaudhuri R.R."/>
            <person name="La Ragione R."/>
            <person name="Hildebrand F."/>
            <person name="Pallen M.J."/>
        </authorList>
    </citation>
    <scope>NUCLEOTIDE SEQUENCE</scope>
    <source>
        <strain evidence="12">ChiBcec15-4380</strain>
    </source>
</reference>
<dbReference type="GO" id="GO:0004034">
    <property type="term" value="F:aldose 1-epimerase activity"/>
    <property type="evidence" value="ECO:0007669"/>
    <property type="project" value="UniProtKB-EC"/>
</dbReference>
<comment type="caution">
    <text evidence="12">The sequence shown here is derived from an EMBL/GenBank/DDBJ whole genome shotgun (WGS) entry which is preliminary data.</text>
</comment>
<sequence length="340" mass="36691">MLLEKRPFGATADGTPVTAYTLTSPSGCKAEVLDYGVTIRAILVPDRTGKLVDVALGYDTLQEYADHDGSMGATVGRFANRIAKGQFTLGGVDYQLAVNNGPNHLHGGLLGFERQVWRVEETETALRFTLVSPDGQDGYPGTMTTTVEVSWQGDATLELKYRATTDRDTILNLTNHTYFNLNGQGDILGHQLTLSADRYTEGDSDCLPTGRLLPVADTAMDFRAERALGDAIHSEEDCVRLYGGYDSNFVLSGTPAAVLRAPESGISMTVTTDQPGVQVYTSNSLTPRAGKGGAAYGLHSGVCLETQHFPDAIHHPEWPSCVLRAGEVFESFTRFAFSAK</sequence>
<name>A0A9D1DJ16_9FIRM</name>
<dbReference type="PANTHER" id="PTHR10091">
    <property type="entry name" value="ALDOSE-1-EPIMERASE"/>
    <property type="match status" value="1"/>
</dbReference>
<evidence type="ECO:0000256" key="2">
    <source>
        <dbReference type="ARBA" id="ARBA00005028"/>
    </source>
</evidence>
<dbReference type="InterPro" id="IPR018052">
    <property type="entry name" value="Ald1_epimerase_CS"/>
</dbReference>
<evidence type="ECO:0000256" key="8">
    <source>
        <dbReference type="PIRNR" id="PIRNR005096"/>
    </source>
</evidence>
<evidence type="ECO:0000256" key="5">
    <source>
        <dbReference type="ARBA" id="ARBA00014165"/>
    </source>
</evidence>
<comment type="catalytic activity">
    <reaction evidence="1 8">
        <text>alpha-D-glucose = beta-D-glucose</text>
        <dbReference type="Rhea" id="RHEA:10264"/>
        <dbReference type="ChEBI" id="CHEBI:15903"/>
        <dbReference type="ChEBI" id="CHEBI:17925"/>
        <dbReference type="EC" id="5.1.3.3"/>
    </reaction>
</comment>
<dbReference type="InterPro" id="IPR047215">
    <property type="entry name" value="Galactose_mutarotase-like"/>
</dbReference>
<dbReference type="EMBL" id="DVHE01000075">
    <property type="protein sequence ID" value="HIR51511.1"/>
    <property type="molecule type" value="Genomic_DNA"/>
</dbReference>
<keyword evidence="7 8" id="KW-0119">Carbohydrate metabolism</keyword>
<feature type="binding site" evidence="11">
    <location>
        <begin position="80"/>
        <end position="81"/>
    </location>
    <ligand>
        <name>beta-D-galactose</name>
        <dbReference type="ChEBI" id="CHEBI:27667"/>
    </ligand>
</feature>
<feature type="active site" description="Proton acceptor" evidence="9">
    <location>
        <position position="305"/>
    </location>
</feature>
<dbReference type="CDD" id="cd09019">
    <property type="entry name" value="galactose_mutarotase_like"/>
    <property type="match status" value="1"/>
</dbReference>
<feature type="binding site" evidence="11">
    <location>
        <begin position="176"/>
        <end position="178"/>
    </location>
    <ligand>
        <name>beta-D-galactose</name>
        <dbReference type="ChEBI" id="CHEBI:27667"/>
    </ligand>
</feature>
<dbReference type="SUPFAM" id="SSF74650">
    <property type="entry name" value="Galactose mutarotase-like"/>
    <property type="match status" value="1"/>
</dbReference>
<dbReference type="Pfam" id="PF01263">
    <property type="entry name" value="Aldose_epim"/>
    <property type="match status" value="1"/>
</dbReference>
<evidence type="ECO:0000256" key="9">
    <source>
        <dbReference type="PIRSR" id="PIRSR005096-1"/>
    </source>
</evidence>
<dbReference type="EC" id="5.1.3.3" evidence="4 8"/>
<evidence type="ECO:0000256" key="4">
    <source>
        <dbReference type="ARBA" id="ARBA00013185"/>
    </source>
</evidence>
<protein>
    <recommendedName>
        <fullName evidence="5 8">Aldose 1-epimerase</fullName>
        <ecNumber evidence="4 8">5.1.3.3</ecNumber>
    </recommendedName>
</protein>
<evidence type="ECO:0000313" key="13">
    <source>
        <dbReference type="Proteomes" id="UP000824239"/>
    </source>
</evidence>
<evidence type="ECO:0000256" key="1">
    <source>
        <dbReference type="ARBA" id="ARBA00001614"/>
    </source>
</evidence>
<evidence type="ECO:0000256" key="11">
    <source>
        <dbReference type="PIRSR" id="PIRSR005096-3"/>
    </source>
</evidence>
<evidence type="ECO:0000256" key="7">
    <source>
        <dbReference type="ARBA" id="ARBA00023277"/>
    </source>
</evidence>
<comment type="pathway">
    <text evidence="2 8">Carbohydrate metabolism; hexose metabolism.</text>
</comment>
<dbReference type="InterPro" id="IPR014718">
    <property type="entry name" value="GH-type_carb-bd"/>
</dbReference>